<keyword evidence="3" id="KW-1185">Reference proteome</keyword>
<dbReference type="Proteomes" id="UP000623467">
    <property type="component" value="Unassembled WGS sequence"/>
</dbReference>
<evidence type="ECO:0000313" key="2">
    <source>
        <dbReference type="EMBL" id="KAF7340929.1"/>
    </source>
</evidence>
<protein>
    <submittedName>
        <fullName evidence="2">Uncharacterized protein</fullName>
    </submittedName>
</protein>
<feature type="region of interest" description="Disordered" evidence="1">
    <location>
        <begin position="1"/>
        <end position="31"/>
    </location>
</feature>
<reference evidence="2" key="1">
    <citation type="submission" date="2020-05" db="EMBL/GenBank/DDBJ databases">
        <title>Mycena genomes resolve the evolution of fungal bioluminescence.</title>
        <authorList>
            <person name="Tsai I.J."/>
        </authorList>
    </citation>
    <scope>NUCLEOTIDE SEQUENCE</scope>
    <source>
        <strain evidence="2">160909Yilan</strain>
    </source>
</reference>
<dbReference type="EMBL" id="JACAZH010000028">
    <property type="protein sequence ID" value="KAF7340929.1"/>
    <property type="molecule type" value="Genomic_DNA"/>
</dbReference>
<comment type="caution">
    <text evidence="2">The sequence shown here is derived from an EMBL/GenBank/DDBJ whole genome shotgun (WGS) entry which is preliminary data.</text>
</comment>
<dbReference type="AlphaFoldDB" id="A0A8H7CKD5"/>
<evidence type="ECO:0000313" key="3">
    <source>
        <dbReference type="Proteomes" id="UP000623467"/>
    </source>
</evidence>
<accession>A0A8H7CKD5</accession>
<evidence type="ECO:0000256" key="1">
    <source>
        <dbReference type="SAM" id="MobiDB-lite"/>
    </source>
</evidence>
<gene>
    <name evidence="2" type="ORF">MSAN_02077900</name>
</gene>
<proteinExistence type="predicted"/>
<sequence>MANIFLTTVKPPASPPRFKPNSPSHWPNIPAPGFTASPWRQLFQWAVARCGTTTSSAPLSPPAPTLRPPSICPLGTVVPAAP</sequence>
<organism evidence="2 3">
    <name type="scientific">Mycena sanguinolenta</name>
    <dbReference type="NCBI Taxonomy" id="230812"/>
    <lineage>
        <taxon>Eukaryota</taxon>
        <taxon>Fungi</taxon>
        <taxon>Dikarya</taxon>
        <taxon>Basidiomycota</taxon>
        <taxon>Agaricomycotina</taxon>
        <taxon>Agaricomycetes</taxon>
        <taxon>Agaricomycetidae</taxon>
        <taxon>Agaricales</taxon>
        <taxon>Marasmiineae</taxon>
        <taxon>Mycenaceae</taxon>
        <taxon>Mycena</taxon>
    </lineage>
</organism>
<name>A0A8H7CKD5_9AGAR</name>